<evidence type="ECO:0000256" key="3">
    <source>
        <dbReference type="ARBA" id="ARBA00023027"/>
    </source>
</evidence>
<comment type="similarity">
    <text evidence="1">Belongs to the HIBADH-related family.</text>
</comment>
<dbReference type="PANTHER" id="PTHR43060">
    <property type="entry name" value="3-HYDROXYISOBUTYRATE DEHYDROGENASE-LIKE 1, MITOCHONDRIAL-RELATED"/>
    <property type="match status" value="1"/>
</dbReference>
<dbReference type="InterPro" id="IPR029154">
    <property type="entry name" value="HIBADH-like_NADP-bd"/>
</dbReference>
<feature type="domain" description="3-hydroxyisobutyrate dehydrogenase-like NAD-binding" evidence="5">
    <location>
        <begin position="167"/>
        <end position="278"/>
    </location>
</feature>
<dbReference type="GO" id="GO:0016491">
    <property type="term" value="F:oxidoreductase activity"/>
    <property type="evidence" value="ECO:0007669"/>
    <property type="project" value="UniProtKB-KW"/>
</dbReference>
<gene>
    <name evidence="6" type="ORF">AADG42_11055</name>
</gene>
<name>A0ABZ3FTB7_9ACTN</name>
<dbReference type="PANTHER" id="PTHR43060:SF15">
    <property type="entry name" value="3-HYDROXYISOBUTYRATE DEHYDROGENASE-LIKE 1, MITOCHONDRIAL-RELATED"/>
    <property type="match status" value="1"/>
</dbReference>
<accession>A0ABZ3FTB7</accession>
<dbReference type="SUPFAM" id="SSF48179">
    <property type="entry name" value="6-phosphogluconate dehydrogenase C-terminal domain-like"/>
    <property type="match status" value="1"/>
</dbReference>
<dbReference type="Pfam" id="PF14833">
    <property type="entry name" value="NAD_binding_11"/>
    <property type="match status" value="1"/>
</dbReference>
<feature type="domain" description="6-phosphogluconate dehydrogenase NADP-binding" evidence="4">
    <location>
        <begin position="4"/>
        <end position="161"/>
    </location>
</feature>
<dbReference type="RefSeq" id="WP_425309279.1">
    <property type="nucleotide sequence ID" value="NZ_CP154795.1"/>
</dbReference>
<evidence type="ECO:0000259" key="5">
    <source>
        <dbReference type="Pfam" id="PF14833"/>
    </source>
</evidence>
<dbReference type="PIRSF" id="PIRSF000103">
    <property type="entry name" value="HIBADH"/>
    <property type="match status" value="1"/>
</dbReference>
<keyword evidence="7" id="KW-1185">Reference proteome</keyword>
<dbReference type="Proteomes" id="UP001442841">
    <property type="component" value="Chromosome"/>
</dbReference>
<proteinExistence type="inferred from homology"/>
<evidence type="ECO:0000256" key="2">
    <source>
        <dbReference type="ARBA" id="ARBA00023002"/>
    </source>
</evidence>
<dbReference type="EMBL" id="CP154795">
    <property type="protein sequence ID" value="XAN07821.1"/>
    <property type="molecule type" value="Genomic_DNA"/>
</dbReference>
<dbReference type="InterPro" id="IPR015815">
    <property type="entry name" value="HIBADH-related"/>
</dbReference>
<evidence type="ECO:0000256" key="1">
    <source>
        <dbReference type="ARBA" id="ARBA00009080"/>
    </source>
</evidence>
<sequence>MTTVGIIGATGLMGHGMARNIVTKGFELCFTLRRDSDKVADLVAAGARRVTDNAELGRECDVVVICVTSSADVEEVVLGKGGLLSDPKPGLVIVDASTAEPGSTRRLAQAAAARGVGFVDAPVTRGPQEAEDGTLNVMLGGTPEARAVVRPVLETYAQYILETGDIGTAHTLKLINNTVIQSFFAALSEGFGLAAKSGLDPKLVEEILSRGNMANGFIPQAAGALDGDYGRMKFGLANAAKDVRYYTRLAGELGYVAPMGAATHEVLAVAVAQGFGDEFVPSVVKSQAQLNGVRLGPSDVS</sequence>
<evidence type="ECO:0000313" key="7">
    <source>
        <dbReference type="Proteomes" id="UP001442841"/>
    </source>
</evidence>
<dbReference type="InterPro" id="IPR036291">
    <property type="entry name" value="NAD(P)-bd_dom_sf"/>
</dbReference>
<dbReference type="InterPro" id="IPR008927">
    <property type="entry name" value="6-PGluconate_DH-like_C_sf"/>
</dbReference>
<evidence type="ECO:0000313" key="6">
    <source>
        <dbReference type="EMBL" id="XAN07821.1"/>
    </source>
</evidence>
<organism evidence="6 7">
    <name type="scientific">Ammonicoccus fulvus</name>
    <dbReference type="NCBI Taxonomy" id="3138240"/>
    <lineage>
        <taxon>Bacteria</taxon>
        <taxon>Bacillati</taxon>
        <taxon>Actinomycetota</taxon>
        <taxon>Actinomycetes</taxon>
        <taxon>Propionibacteriales</taxon>
        <taxon>Propionibacteriaceae</taxon>
        <taxon>Ammonicoccus</taxon>
    </lineage>
</organism>
<dbReference type="InterPro" id="IPR006115">
    <property type="entry name" value="6PGDH_NADP-bd"/>
</dbReference>
<dbReference type="Pfam" id="PF03446">
    <property type="entry name" value="NAD_binding_2"/>
    <property type="match status" value="1"/>
</dbReference>
<evidence type="ECO:0000259" key="4">
    <source>
        <dbReference type="Pfam" id="PF03446"/>
    </source>
</evidence>
<protein>
    <submittedName>
        <fullName evidence="6">NAD(P)-dependent oxidoreductase</fullName>
        <ecNumber evidence="6">1.1.-.-</ecNumber>
    </submittedName>
</protein>
<keyword evidence="2 6" id="KW-0560">Oxidoreductase</keyword>
<reference evidence="6 7" key="1">
    <citation type="submission" date="2024-04" db="EMBL/GenBank/DDBJ databases">
        <title>Isolation of an actinomycete strain from pig manure.</title>
        <authorList>
            <person name="Gong T."/>
            <person name="Yu Z."/>
            <person name="An M."/>
            <person name="Wei C."/>
            <person name="Yang W."/>
            <person name="Liu L."/>
        </authorList>
    </citation>
    <scope>NUCLEOTIDE SEQUENCE [LARGE SCALE GENOMIC DNA]</scope>
    <source>
        <strain evidence="6 7">ZF39</strain>
    </source>
</reference>
<dbReference type="Gene3D" id="3.40.50.720">
    <property type="entry name" value="NAD(P)-binding Rossmann-like Domain"/>
    <property type="match status" value="1"/>
</dbReference>
<dbReference type="InterPro" id="IPR013328">
    <property type="entry name" value="6PGD_dom2"/>
</dbReference>
<dbReference type="Gene3D" id="1.10.1040.10">
    <property type="entry name" value="N-(1-d-carboxylethyl)-l-norvaline Dehydrogenase, domain 2"/>
    <property type="match status" value="1"/>
</dbReference>
<dbReference type="EC" id="1.1.-.-" evidence="6"/>
<keyword evidence="3" id="KW-0520">NAD</keyword>
<dbReference type="SUPFAM" id="SSF51735">
    <property type="entry name" value="NAD(P)-binding Rossmann-fold domains"/>
    <property type="match status" value="1"/>
</dbReference>